<dbReference type="Proteomes" id="UP001501734">
    <property type="component" value="Unassembled WGS sequence"/>
</dbReference>
<comment type="catalytic activity">
    <reaction evidence="6">
        <text>L-aspartate + NADP(+) + H2O = oxaloacetate + NH4(+) + NADPH + H(+)</text>
        <dbReference type="Rhea" id="RHEA:11784"/>
        <dbReference type="ChEBI" id="CHEBI:15377"/>
        <dbReference type="ChEBI" id="CHEBI:15378"/>
        <dbReference type="ChEBI" id="CHEBI:16452"/>
        <dbReference type="ChEBI" id="CHEBI:28938"/>
        <dbReference type="ChEBI" id="CHEBI:29991"/>
        <dbReference type="ChEBI" id="CHEBI:57783"/>
        <dbReference type="ChEBI" id="CHEBI:58349"/>
        <dbReference type="EC" id="1.4.1.21"/>
    </reaction>
</comment>
<feature type="binding site" evidence="6">
    <location>
        <position position="111"/>
    </location>
    <ligand>
        <name>NAD(+)</name>
        <dbReference type="ChEBI" id="CHEBI:57540"/>
    </ligand>
</feature>
<dbReference type="HAMAP" id="MF_01265">
    <property type="entry name" value="NadX"/>
    <property type="match status" value="1"/>
</dbReference>
<dbReference type="InterPro" id="IPR020626">
    <property type="entry name" value="Asp_DH_prok"/>
</dbReference>
<keyword evidence="10" id="KW-1185">Reference proteome</keyword>
<dbReference type="InterPro" id="IPR011182">
    <property type="entry name" value="L-Asp_DH"/>
</dbReference>
<dbReference type="PANTHER" id="PTHR31873:SF6">
    <property type="entry name" value="ASPARTATE DEHYDROGENASE DOMAIN-CONTAINING PROTEIN"/>
    <property type="match status" value="1"/>
</dbReference>
<evidence type="ECO:0000259" key="7">
    <source>
        <dbReference type="Pfam" id="PF01958"/>
    </source>
</evidence>
<protein>
    <recommendedName>
        <fullName evidence="6">L-aspartate dehydrogenase</fullName>
        <ecNumber evidence="6">1.4.1.21</ecNumber>
    </recommendedName>
</protein>
<comment type="catalytic activity">
    <reaction evidence="6">
        <text>L-aspartate + NAD(+) + H2O = oxaloacetate + NH4(+) + NADH + H(+)</text>
        <dbReference type="Rhea" id="RHEA:11788"/>
        <dbReference type="ChEBI" id="CHEBI:15377"/>
        <dbReference type="ChEBI" id="CHEBI:15378"/>
        <dbReference type="ChEBI" id="CHEBI:16452"/>
        <dbReference type="ChEBI" id="CHEBI:28938"/>
        <dbReference type="ChEBI" id="CHEBI:29991"/>
        <dbReference type="ChEBI" id="CHEBI:57540"/>
        <dbReference type="ChEBI" id="CHEBI:57945"/>
        <dbReference type="EC" id="1.4.1.21"/>
    </reaction>
</comment>
<evidence type="ECO:0000256" key="2">
    <source>
        <dbReference type="ARBA" id="ARBA00022642"/>
    </source>
</evidence>
<dbReference type="PIRSF" id="PIRSF005227">
    <property type="entry name" value="Asp_dh_NAD_syn"/>
    <property type="match status" value="1"/>
</dbReference>
<keyword evidence="2 6" id="KW-0662">Pyridine nucleotide biosynthesis</keyword>
<evidence type="ECO:0000256" key="6">
    <source>
        <dbReference type="HAMAP-Rule" id="MF_01265"/>
    </source>
</evidence>
<evidence type="ECO:0000313" key="10">
    <source>
        <dbReference type="Proteomes" id="UP001501734"/>
    </source>
</evidence>
<organism evidence="9 10">
    <name type="scientific">Amphibacillus indicireducens</name>
    <dbReference type="NCBI Taxonomy" id="1076330"/>
    <lineage>
        <taxon>Bacteria</taxon>
        <taxon>Bacillati</taxon>
        <taxon>Bacillota</taxon>
        <taxon>Bacilli</taxon>
        <taxon>Bacillales</taxon>
        <taxon>Bacillaceae</taxon>
        <taxon>Amphibacillus</taxon>
    </lineage>
</organism>
<comment type="caution">
    <text evidence="9">The sequence shown here is derived from an EMBL/GenBank/DDBJ whole genome shotgun (WGS) entry which is preliminary data.</text>
</comment>
<dbReference type="EC" id="1.4.1.21" evidence="6"/>
<dbReference type="InterPro" id="IPR036291">
    <property type="entry name" value="NAD(P)-bd_dom_sf"/>
</dbReference>
<evidence type="ECO:0000313" key="9">
    <source>
        <dbReference type="EMBL" id="GAA4057380.1"/>
    </source>
</evidence>
<keyword evidence="4 6" id="KW-0560">Oxidoreductase</keyword>
<proteinExistence type="inferred from homology"/>
<dbReference type="SUPFAM" id="SSF51735">
    <property type="entry name" value="NAD(P)-binding Rossmann-fold domains"/>
    <property type="match status" value="1"/>
</dbReference>
<dbReference type="Pfam" id="PF01958">
    <property type="entry name" value="Asp_DH_C"/>
    <property type="match status" value="1"/>
</dbReference>
<dbReference type="RefSeq" id="WP_344909340.1">
    <property type="nucleotide sequence ID" value="NZ_BAABDL010000004.1"/>
</dbReference>
<comment type="function">
    <text evidence="6">Specifically catalyzes the NAD or NADP-dependent dehydrogenation of L-aspartate to iminoaspartate.</text>
</comment>
<evidence type="ECO:0000256" key="4">
    <source>
        <dbReference type="ARBA" id="ARBA00023002"/>
    </source>
</evidence>
<comment type="miscellaneous">
    <text evidence="6">The iminoaspartate product is unstable in aqueous solution and can decompose to oxaloacetate and ammonia.</text>
</comment>
<dbReference type="InterPro" id="IPR005106">
    <property type="entry name" value="Asp/hSer_DH_NAD-bd"/>
</dbReference>
<accession>A0ABP7V1F8</accession>
<comment type="pathway">
    <text evidence="6">Cofactor biosynthesis; NAD(+) biosynthesis; iminoaspartate from L-aspartate (dehydrogenase route): step 1/1.</text>
</comment>
<evidence type="ECO:0000256" key="5">
    <source>
        <dbReference type="ARBA" id="ARBA00023027"/>
    </source>
</evidence>
<evidence type="ECO:0000256" key="1">
    <source>
        <dbReference type="ARBA" id="ARBA00008331"/>
    </source>
</evidence>
<keyword evidence="3 6" id="KW-0521">NADP</keyword>
<evidence type="ECO:0000259" key="8">
    <source>
        <dbReference type="Pfam" id="PF03447"/>
    </source>
</evidence>
<keyword evidence="5 6" id="KW-0520">NAD</keyword>
<dbReference type="SUPFAM" id="SSF55347">
    <property type="entry name" value="Glyceraldehyde-3-phosphate dehydrogenase-like, C-terminal domain"/>
    <property type="match status" value="1"/>
</dbReference>
<dbReference type="PANTHER" id="PTHR31873">
    <property type="entry name" value="L-ASPARTATE DEHYDROGENASE-RELATED"/>
    <property type="match status" value="1"/>
</dbReference>
<feature type="binding site" evidence="6">
    <location>
        <position position="169"/>
    </location>
    <ligand>
        <name>NAD(+)</name>
        <dbReference type="ChEBI" id="CHEBI:57540"/>
    </ligand>
</feature>
<dbReference type="Pfam" id="PF03447">
    <property type="entry name" value="NAD_binding_3"/>
    <property type="match status" value="1"/>
</dbReference>
<sequence length="247" mass="27060">MGVSITEINQNNHAQMQIMSVYVRNKEKYEWLETEFGVKLYTELESFLTSNIDIVVEAATVEAAQNLLPTIIKHMDIVLISIGALVDESLLQRVIELAEAHQHNIHLPSGAIGGLDLLQNAHSLATVQTVALTTRKPAHSLTNEKLNKEKVIFKGTAQEAIKQFPKNINVSIALSLAGLGIKQTTVRLIADPDIDKNIHQVDVVGDFGEASFVVKNNPLPSNPKTSYSAALSLLGTLERLVQRIKIG</sequence>
<dbReference type="Gene3D" id="3.40.50.720">
    <property type="entry name" value="NAD(P)-binding Rossmann-like Domain"/>
    <property type="match status" value="1"/>
</dbReference>
<comment type="similarity">
    <text evidence="1 6">Belongs to the L-aspartate dehydrogenase family.</text>
</comment>
<feature type="domain" description="Aspartate/homoserine dehydrogenase NAD-binding" evidence="8">
    <location>
        <begin position="10"/>
        <end position="108"/>
    </location>
</feature>
<dbReference type="NCBIfam" id="TIGR03855">
    <property type="entry name" value="NAD_NadX"/>
    <property type="match status" value="1"/>
</dbReference>
<gene>
    <name evidence="6" type="primary">nadX</name>
    <name evidence="9" type="ORF">GCM10022410_00950</name>
</gene>
<evidence type="ECO:0000256" key="3">
    <source>
        <dbReference type="ARBA" id="ARBA00022857"/>
    </source>
</evidence>
<dbReference type="EMBL" id="BAABDL010000004">
    <property type="protein sequence ID" value="GAA4057380.1"/>
    <property type="molecule type" value="Genomic_DNA"/>
</dbReference>
<feature type="active site" evidence="6">
    <location>
        <position position="199"/>
    </location>
</feature>
<feature type="domain" description="Aspartate dehydrogenase" evidence="7">
    <location>
        <begin position="147"/>
        <end position="233"/>
    </location>
</feature>
<name>A0ABP7V1F8_9BACI</name>
<dbReference type="InterPro" id="IPR002811">
    <property type="entry name" value="Asp_DH"/>
</dbReference>
<dbReference type="InterPro" id="IPR022487">
    <property type="entry name" value="Asp_DH_arc"/>
</dbReference>
<reference evidence="10" key="1">
    <citation type="journal article" date="2019" name="Int. J. Syst. Evol. Microbiol.">
        <title>The Global Catalogue of Microorganisms (GCM) 10K type strain sequencing project: providing services to taxonomists for standard genome sequencing and annotation.</title>
        <authorList>
            <consortium name="The Broad Institute Genomics Platform"/>
            <consortium name="The Broad Institute Genome Sequencing Center for Infectious Disease"/>
            <person name="Wu L."/>
            <person name="Ma J."/>
        </authorList>
    </citation>
    <scope>NUCLEOTIDE SEQUENCE [LARGE SCALE GENOMIC DNA]</scope>
    <source>
        <strain evidence="10">JCM 17250</strain>
    </source>
</reference>
<dbReference type="Gene3D" id="3.30.360.10">
    <property type="entry name" value="Dihydrodipicolinate Reductase, domain 2"/>
    <property type="match status" value="1"/>
</dbReference>